<accession>H5SBM8</accession>
<evidence type="ECO:0000313" key="2">
    <source>
        <dbReference type="EMBL" id="BAL53564.1"/>
    </source>
</evidence>
<keyword evidence="2" id="KW-0131">Cell cycle</keyword>
<name>H5SBM8_9BACT</name>
<dbReference type="EMBL" id="AP011661">
    <property type="protein sequence ID" value="BAL53564.1"/>
    <property type="molecule type" value="Genomic_DNA"/>
</dbReference>
<keyword evidence="1" id="KW-0472">Membrane</keyword>
<evidence type="ECO:0000256" key="1">
    <source>
        <dbReference type="SAM" id="Phobius"/>
    </source>
</evidence>
<gene>
    <name evidence="2" type="ORF">HGMM_F07E12C11</name>
</gene>
<reference evidence="2" key="1">
    <citation type="journal article" date="2005" name="Environ. Microbiol.">
        <title>Genetic and functional properties of uncultivated thermophilic crenarchaeotes from a subsurface gold mine as revealed by analysis of genome fragments.</title>
        <authorList>
            <person name="Nunoura T."/>
            <person name="Hirayama H."/>
            <person name="Takami H."/>
            <person name="Oida H."/>
            <person name="Nishi S."/>
            <person name="Shimamura S."/>
            <person name="Suzuki Y."/>
            <person name="Inagaki F."/>
            <person name="Takai K."/>
            <person name="Nealson K.H."/>
            <person name="Horikoshi K."/>
        </authorList>
    </citation>
    <scope>NUCLEOTIDE SEQUENCE</scope>
</reference>
<sequence length="245" mass="26657">MANQQRKRSPSPGWFLTAAVLVGAVVAAALFWNRHRPLKTVELDGWQHVAAAYRDSVATALTAGLASGSIVHLRDAEAIAERFPFVYRASARRLGSVLHVSVVEREPLALVVSNQGQLQWLTADSALLPSGAYYGGAMLPIVWVRDSAGIAPAVGVLRLLALQERLGACCAELHVDASKNITLRLEPPGVTVLLGQPTALETKLAYADWLMGSPWWRPNVRRVDLRWSRRIVLQTEGTTAGRVDV</sequence>
<keyword evidence="1" id="KW-1133">Transmembrane helix</keyword>
<dbReference type="GO" id="GO:0051301">
    <property type="term" value="P:cell division"/>
    <property type="evidence" value="ECO:0007669"/>
    <property type="project" value="UniProtKB-KW"/>
</dbReference>
<feature type="transmembrane region" description="Helical" evidence="1">
    <location>
        <begin position="12"/>
        <end position="32"/>
    </location>
</feature>
<keyword evidence="2" id="KW-0132">Cell division</keyword>
<proteinExistence type="predicted"/>
<protein>
    <submittedName>
        <fullName evidence="2">Cell division protein FtsQ</fullName>
    </submittedName>
</protein>
<organism evidence="2">
    <name type="scientific">uncultured Bacteroidota bacterium</name>
    <dbReference type="NCBI Taxonomy" id="152509"/>
    <lineage>
        <taxon>Bacteria</taxon>
        <taxon>Pseudomonadati</taxon>
        <taxon>Bacteroidota</taxon>
        <taxon>environmental samples</taxon>
    </lineage>
</organism>
<reference evidence="2" key="2">
    <citation type="journal article" date="2012" name="PLoS ONE">
        <title>A Deeply Branching Thermophilic Bacterium with an Ancient Acetyl-CoA Pathway Dominates a Subsurface Ecosystem.</title>
        <authorList>
            <person name="Takami H."/>
            <person name="Noguchi H."/>
            <person name="Takaki Y."/>
            <person name="Uchiyama I."/>
            <person name="Toyoda A."/>
            <person name="Nishi S."/>
            <person name="Chee G.-J."/>
            <person name="Arai W."/>
            <person name="Nunoura T."/>
            <person name="Itoh T."/>
            <person name="Hattori M."/>
            <person name="Takai K."/>
        </authorList>
    </citation>
    <scope>NUCLEOTIDE SEQUENCE</scope>
</reference>
<keyword evidence="1" id="KW-0812">Transmembrane</keyword>
<dbReference type="AlphaFoldDB" id="H5SBM8"/>